<evidence type="ECO:0000256" key="2">
    <source>
        <dbReference type="ARBA" id="ARBA00022670"/>
    </source>
</evidence>
<evidence type="ECO:0000256" key="4">
    <source>
        <dbReference type="ARBA" id="ARBA00022801"/>
    </source>
</evidence>
<evidence type="ECO:0000259" key="7">
    <source>
        <dbReference type="Pfam" id="PF00082"/>
    </source>
</evidence>
<dbReference type="Gene3D" id="3.40.50.200">
    <property type="entry name" value="Peptidase S8/S53 domain"/>
    <property type="match status" value="1"/>
</dbReference>
<organism evidence="9 10">
    <name type="scientific">Christiangramia forsetii</name>
    <dbReference type="NCBI Taxonomy" id="411153"/>
    <lineage>
        <taxon>Bacteria</taxon>
        <taxon>Pseudomonadati</taxon>
        <taxon>Bacteroidota</taxon>
        <taxon>Flavobacteriia</taxon>
        <taxon>Flavobacteriales</taxon>
        <taxon>Flavobacteriaceae</taxon>
        <taxon>Christiangramia</taxon>
    </lineage>
</organism>
<feature type="active site" description="Charge relay system" evidence="6">
    <location>
        <position position="215"/>
    </location>
</feature>
<reference evidence="10" key="1">
    <citation type="journal article" date="2019" name="Int. J. Syst. Evol. Microbiol.">
        <title>The Global Catalogue of Microorganisms (GCM) 10K type strain sequencing project: providing services to taxonomists for standard genome sequencing and annotation.</title>
        <authorList>
            <consortium name="The Broad Institute Genomics Platform"/>
            <consortium name="The Broad Institute Genome Sequencing Center for Infectious Disease"/>
            <person name="Wu L."/>
            <person name="Ma J."/>
        </authorList>
    </citation>
    <scope>NUCLEOTIDE SEQUENCE [LARGE SCALE GENOMIC DNA]</scope>
    <source>
        <strain evidence="10">CGMCC 1.15422</strain>
    </source>
</reference>
<dbReference type="EMBL" id="BMIX01000001">
    <property type="protein sequence ID" value="GGG25723.1"/>
    <property type="molecule type" value="Genomic_DNA"/>
</dbReference>
<evidence type="ECO:0000256" key="6">
    <source>
        <dbReference type="PROSITE-ProRule" id="PRU01240"/>
    </source>
</evidence>
<keyword evidence="5 6" id="KW-0720">Serine protease</keyword>
<name>A0ABQ1WCC4_9FLAO</name>
<dbReference type="InterPro" id="IPR050131">
    <property type="entry name" value="Peptidase_S8_subtilisin-like"/>
</dbReference>
<feature type="active site" description="Charge relay system" evidence="6">
    <location>
        <position position="173"/>
    </location>
</feature>
<dbReference type="Pfam" id="PF18962">
    <property type="entry name" value="Por_Secre_tail"/>
    <property type="match status" value="1"/>
</dbReference>
<dbReference type="PANTHER" id="PTHR43806:SF67">
    <property type="entry name" value="EGF-LIKE DOMAIN-CONTAINING PROTEIN"/>
    <property type="match status" value="1"/>
</dbReference>
<dbReference type="PIRSF" id="PIRSF037903">
    <property type="entry name" value="Subtilisin_rel_GFO_2223"/>
    <property type="match status" value="1"/>
</dbReference>
<evidence type="ECO:0000313" key="10">
    <source>
        <dbReference type="Proteomes" id="UP000605733"/>
    </source>
</evidence>
<dbReference type="Pfam" id="PF00082">
    <property type="entry name" value="Peptidase_S8"/>
    <property type="match status" value="1"/>
</dbReference>
<gene>
    <name evidence="9" type="ORF">GCM10011532_06330</name>
</gene>
<protein>
    <submittedName>
        <fullName evidence="9">Peptidase S8</fullName>
    </submittedName>
</protein>
<evidence type="ECO:0000259" key="8">
    <source>
        <dbReference type="Pfam" id="PF18962"/>
    </source>
</evidence>
<dbReference type="CDD" id="cd07493">
    <property type="entry name" value="Peptidases_S8_9"/>
    <property type="match status" value="1"/>
</dbReference>
<feature type="domain" description="Secretion system C-terminal sorting" evidence="8">
    <location>
        <begin position="463"/>
        <end position="524"/>
    </location>
</feature>
<dbReference type="PANTHER" id="PTHR43806">
    <property type="entry name" value="PEPTIDASE S8"/>
    <property type="match status" value="1"/>
</dbReference>
<dbReference type="InterPro" id="IPR036852">
    <property type="entry name" value="Peptidase_S8/S53_dom_sf"/>
</dbReference>
<feature type="domain" description="Peptidase S8/S53" evidence="7">
    <location>
        <begin position="164"/>
        <end position="439"/>
    </location>
</feature>
<keyword evidence="10" id="KW-1185">Reference proteome</keyword>
<proteinExistence type="inferred from homology"/>
<comment type="caution">
    <text evidence="9">The sequence shown here is derived from an EMBL/GenBank/DDBJ whole genome shotgun (WGS) entry which is preliminary data.</text>
</comment>
<accession>A0ABQ1WCC4</accession>
<dbReference type="NCBIfam" id="TIGR04183">
    <property type="entry name" value="Por_Secre_tail"/>
    <property type="match status" value="1"/>
</dbReference>
<dbReference type="InterPro" id="IPR026444">
    <property type="entry name" value="Secre_tail"/>
</dbReference>
<dbReference type="InterPro" id="IPR015500">
    <property type="entry name" value="Peptidase_S8_subtilisin-rel"/>
</dbReference>
<keyword evidence="4 6" id="KW-0378">Hydrolase</keyword>
<dbReference type="PRINTS" id="PR00723">
    <property type="entry name" value="SUBTILISIN"/>
</dbReference>
<evidence type="ECO:0000313" key="9">
    <source>
        <dbReference type="EMBL" id="GGG25723.1"/>
    </source>
</evidence>
<sequence length="531" mass="58482">MKRLLLIFFLVTCYSYSQEEHAWIYFKDKPNVEAALNNPSTILSSKAIQRKSLRGTPIDERDIPVNEAYISTIKTQENISVKAKSKWMNCVHVIGSLEAISNLSNLGFVSEIEFANKNINSRASVENKKLENKLETNIDFNYGLALNQTKMLSTDYLHENDYTGEGVTIAVMDGGFANVNTIGAFDRLKLNGKLLGGFDFTNRSGNYSNPELSNHGTLVLSNMAGFIENNFVGTAPDAAYYLFITEIGPTETPVEETYWVEAAERADSLGVDLINTSLGYTLFDNPDYSYAPEDMDGKTAFISRGANIATEKGLLIVTSAGNRGEENYFNIISAPADANVLSVGGVDRNRNYVTFSSRGPSADGRVKPDVAAQGLEIVAIDQFNNLVQASGTSFASPILAGSVASFWQADPSLSNLEVMQLVKAASSLFNTPNNRLGYGIPDFRNALSDLLESNQDSGELFLYQNPVVNQLKFNNSTDQTYNITLFDMLGQVILQKDQVQNEIDLSGFSKGIYIAMFEQNNSRQSFLIIKK</sequence>
<feature type="active site" description="Charge relay system" evidence="6">
    <location>
        <position position="393"/>
    </location>
</feature>
<evidence type="ECO:0000256" key="1">
    <source>
        <dbReference type="ARBA" id="ARBA00011073"/>
    </source>
</evidence>
<dbReference type="InterPro" id="IPR017317">
    <property type="entry name" value="Pept_S8_subtilisin_bacteroid-2"/>
</dbReference>
<evidence type="ECO:0000256" key="3">
    <source>
        <dbReference type="ARBA" id="ARBA00022729"/>
    </source>
</evidence>
<keyword evidence="3" id="KW-0732">Signal</keyword>
<evidence type="ECO:0000256" key="5">
    <source>
        <dbReference type="ARBA" id="ARBA00022825"/>
    </source>
</evidence>
<comment type="similarity">
    <text evidence="1 6">Belongs to the peptidase S8 family.</text>
</comment>
<dbReference type="Proteomes" id="UP000605733">
    <property type="component" value="Unassembled WGS sequence"/>
</dbReference>
<dbReference type="RefSeq" id="WP_011710091.1">
    <property type="nucleotide sequence ID" value="NZ_BMIX01000001.1"/>
</dbReference>
<dbReference type="PROSITE" id="PS51892">
    <property type="entry name" value="SUBTILASE"/>
    <property type="match status" value="1"/>
</dbReference>
<keyword evidence="2 6" id="KW-0645">Protease</keyword>
<dbReference type="SUPFAM" id="SSF52743">
    <property type="entry name" value="Subtilisin-like"/>
    <property type="match status" value="1"/>
</dbReference>
<dbReference type="InterPro" id="IPR000209">
    <property type="entry name" value="Peptidase_S8/S53_dom"/>
</dbReference>